<evidence type="ECO:0000313" key="1">
    <source>
        <dbReference type="EMBL" id="CAB3389926.1"/>
    </source>
</evidence>
<reference evidence="1" key="1">
    <citation type="submission" date="2020-04" db="EMBL/GenBank/DDBJ databases">
        <authorList>
            <person name="Hogendoorn C."/>
        </authorList>
    </citation>
    <scope>NUCLEOTIDE SEQUENCE</scope>
    <source>
        <strain evidence="1">FAVT5</strain>
    </source>
</reference>
<dbReference type="Proteomes" id="UP000501793">
    <property type="component" value="Chromosome"/>
</dbReference>
<sequence>MDPWNVERRDEAMKSLLTLQQRLVPDVIETMKGRFRILRQMYDMQPVGRRTLAQVMDTTERILRGEVDFLKDQGLVAVDSSGMRLTPLGESLLDALGEVMGILDGRADLERELRRVLGLRAVRVVSGDVDENPEVKGDLGFTAARFLREVLRRGDVVAVTGGTTVAAVAARMPPVHPGNILVVPARGGVGERVEYQANTIAADLAERLRAEYLLFHVPDRLSEEAYRSLAGEPQIAEKLHLIRQASIVVHGIGQAIAMARRRRLPPEEIAVLEERGAVGEAFGYYFDQDGRIVYQQHTLGLGLGDISGMRAVIAVAGGRGKAGAIAAVAKAVAPHMLVTDEGAAREILARYKGCGDQGEGAKTAEIHEIS</sequence>
<keyword evidence="2" id="KW-1185">Reference proteome</keyword>
<dbReference type="EMBL" id="LR792684">
    <property type="protein sequence ID" value="CAB3389926.1"/>
    <property type="molecule type" value="Genomic_DNA"/>
</dbReference>
<name>A0ACA8Z711_9BACL</name>
<gene>
    <name evidence="1" type="primary">cggR</name>
    <name evidence="1" type="ORF">FAVT5_0605</name>
</gene>
<protein>
    <submittedName>
        <fullName evidence="1">Transcriptional regulator of gapA</fullName>
    </submittedName>
</protein>
<proteinExistence type="predicted"/>
<organism evidence="1 2">
    <name type="scientific">Kyrpidia spormannii</name>
    <dbReference type="NCBI Taxonomy" id="2055160"/>
    <lineage>
        <taxon>Bacteria</taxon>
        <taxon>Bacillati</taxon>
        <taxon>Bacillota</taxon>
        <taxon>Bacilli</taxon>
        <taxon>Bacillales</taxon>
        <taxon>Alicyclobacillaceae</taxon>
        <taxon>Kyrpidia</taxon>
    </lineage>
</organism>
<evidence type="ECO:0000313" key="2">
    <source>
        <dbReference type="Proteomes" id="UP000501793"/>
    </source>
</evidence>
<accession>A0ACA8Z711</accession>